<reference evidence="11" key="1">
    <citation type="submission" date="2011-08" db="EMBL/GenBank/DDBJ databases">
        <title>The draft genome of Latimeria chalumnae.</title>
        <authorList>
            <person name="Di Palma F."/>
            <person name="Alfoldi J."/>
            <person name="Johnson J."/>
            <person name="Berlin A."/>
            <person name="Gnerre S."/>
            <person name="Jaffe D."/>
            <person name="MacCallum I."/>
            <person name="Young S."/>
            <person name="Walker B.J."/>
            <person name="Lander E."/>
            <person name="Lindblad-Toh K."/>
        </authorList>
    </citation>
    <scope>NUCLEOTIDE SEQUENCE [LARGE SCALE GENOMIC DNA]</scope>
    <source>
        <strain evidence="11">Wild caught</strain>
    </source>
</reference>
<sequence>QQKPNMPVLEMDYKSLTSPLGIVRFFEIFLACTAFSLVAHVNAYSGAYGTWCMFTWCFFFIVSFLIVVLELTGLNKKVPISWDDFTSTMAMLATLMMLTASIIYPVYFLNGPKHPYRAAATAMSVLCFVAYAVEVGLTRAKPGEISGFLSTMPGLLKVLEAFVACIIFTLLDDRHLYAANAGRQWCMAVYCFCFIITLLIILLTIGRLLSHVPFPLEKFLIGYNALAVLMYLSAAIVWPIFCFDKNYGNPKPQSCNPGCEWSNLLAATFLTYFNLMVYIVDLIYSTKLVFFQT</sequence>
<keyword evidence="3" id="KW-0677">Repeat</keyword>
<name>H3AJ66_LATCH</name>
<dbReference type="STRING" id="7897.ENSLACP00000009687"/>
<dbReference type="Proteomes" id="UP000008672">
    <property type="component" value="Unassembled WGS sequence"/>
</dbReference>
<gene>
    <name evidence="10" type="primary">LOC102350832</name>
</gene>
<dbReference type="InParanoid" id="H3AJ66"/>
<feature type="transmembrane region" description="Helical" evidence="8">
    <location>
        <begin position="21"/>
        <end position="42"/>
    </location>
</feature>
<evidence type="ECO:0000256" key="4">
    <source>
        <dbReference type="ARBA" id="ARBA00022989"/>
    </source>
</evidence>
<organism evidence="10 11">
    <name type="scientific">Latimeria chalumnae</name>
    <name type="common">Coelacanth</name>
    <dbReference type="NCBI Taxonomy" id="7897"/>
    <lineage>
        <taxon>Eukaryota</taxon>
        <taxon>Metazoa</taxon>
        <taxon>Chordata</taxon>
        <taxon>Craniata</taxon>
        <taxon>Vertebrata</taxon>
        <taxon>Euteleostomi</taxon>
        <taxon>Coelacanthiformes</taxon>
        <taxon>Coelacanthidae</taxon>
        <taxon>Latimeria</taxon>
    </lineage>
</organism>
<evidence type="ECO:0000256" key="2">
    <source>
        <dbReference type="ARBA" id="ARBA00022692"/>
    </source>
</evidence>
<dbReference type="Ensembl" id="ENSLACT00000009762.1">
    <property type="protein sequence ID" value="ENSLACP00000009687.1"/>
    <property type="gene ID" value="ENSLACG00000008543.1"/>
</dbReference>
<evidence type="ECO:0000256" key="1">
    <source>
        <dbReference type="ARBA" id="ARBA00004141"/>
    </source>
</evidence>
<evidence type="ECO:0000313" key="10">
    <source>
        <dbReference type="Ensembl" id="ENSLACP00000009687.1"/>
    </source>
</evidence>
<feature type="domain" description="MARVEL" evidence="9">
    <location>
        <begin position="15"/>
        <end position="143"/>
    </location>
</feature>
<keyword evidence="11" id="KW-1185">Reference proteome</keyword>
<protein>
    <submittedName>
        <fullName evidence="10">Zgc:77748</fullName>
    </submittedName>
</protein>
<reference evidence="10" key="2">
    <citation type="submission" date="2025-08" db="UniProtKB">
        <authorList>
            <consortium name="Ensembl"/>
        </authorList>
    </citation>
    <scope>IDENTIFICATION</scope>
</reference>
<dbReference type="OMA" id="YGTWCMF"/>
<dbReference type="AlphaFoldDB" id="H3AJ66"/>
<keyword evidence="4 8" id="KW-1133">Transmembrane helix</keyword>
<proteinExistence type="inferred from homology"/>
<evidence type="ECO:0000256" key="6">
    <source>
        <dbReference type="ARBA" id="ARBA00034721"/>
    </source>
</evidence>
<dbReference type="Pfam" id="PF01284">
    <property type="entry name" value="MARVEL"/>
    <property type="match status" value="2"/>
</dbReference>
<feature type="domain" description="MARVEL" evidence="9">
    <location>
        <begin position="148"/>
        <end position="290"/>
    </location>
</feature>
<dbReference type="PROSITE" id="PS51225">
    <property type="entry name" value="MARVEL"/>
    <property type="match status" value="2"/>
</dbReference>
<feature type="transmembrane region" description="Helical" evidence="8">
    <location>
        <begin position="90"/>
        <end position="109"/>
    </location>
</feature>
<evidence type="ECO:0000313" key="11">
    <source>
        <dbReference type="Proteomes" id="UP000008672"/>
    </source>
</evidence>
<feature type="transmembrane region" description="Helical" evidence="8">
    <location>
        <begin position="187"/>
        <end position="209"/>
    </location>
</feature>
<comment type="similarity">
    <text evidence="6">Belongs to the MAL family.</text>
</comment>
<dbReference type="EMBL" id="AFYH01193486">
    <property type="status" value="NOT_ANNOTATED_CDS"/>
    <property type="molecule type" value="Genomic_DNA"/>
</dbReference>
<dbReference type="HOGENOM" id="CLU_068368_0_0_1"/>
<feature type="transmembrane region" description="Helical" evidence="8">
    <location>
        <begin position="48"/>
        <end position="69"/>
    </location>
</feature>
<dbReference type="PANTHER" id="PTHR17068">
    <property type="entry name" value="MYELOID-ASSOCIATED DIFFERENTIATION MARKER MYADM FAMILY MEMBER"/>
    <property type="match status" value="1"/>
</dbReference>
<feature type="transmembrane region" description="Helical" evidence="8">
    <location>
        <begin position="221"/>
        <end position="241"/>
    </location>
</feature>
<evidence type="ECO:0000256" key="8">
    <source>
        <dbReference type="SAM" id="Phobius"/>
    </source>
</evidence>
<evidence type="ECO:0000256" key="5">
    <source>
        <dbReference type="ARBA" id="ARBA00023136"/>
    </source>
</evidence>
<dbReference type="GeneTree" id="ENSGT00950000182933"/>
<dbReference type="eggNOG" id="KOG4788">
    <property type="taxonomic scope" value="Eukaryota"/>
</dbReference>
<keyword evidence="5 7" id="KW-0472">Membrane</keyword>
<feature type="transmembrane region" description="Helical" evidence="8">
    <location>
        <begin position="154"/>
        <end position="171"/>
    </location>
</feature>
<reference evidence="10" key="3">
    <citation type="submission" date="2025-09" db="UniProtKB">
        <authorList>
            <consortium name="Ensembl"/>
        </authorList>
    </citation>
    <scope>IDENTIFICATION</scope>
</reference>
<feature type="transmembrane region" description="Helical" evidence="8">
    <location>
        <begin position="261"/>
        <end position="284"/>
    </location>
</feature>
<dbReference type="PANTHER" id="PTHR17068:SF2">
    <property type="entry name" value="MYELOID-ASSOCIATED DIFFERENTIATION MARKER-LIKE"/>
    <property type="match status" value="1"/>
</dbReference>
<evidence type="ECO:0000259" key="9">
    <source>
        <dbReference type="PROSITE" id="PS51225"/>
    </source>
</evidence>
<dbReference type="InterPro" id="IPR008253">
    <property type="entry name" value="Marvel"/>
</dbReference>
<evidence type="ECO:0000256" key="3">
    <source>
        <dbReference type="ARBA" id="ARBA00022737"/>
    </source>
</evidence>
<accession>H3AJ66</accession>
<dbReference type="GO" id="GO:0016020">
    <property type="term" value="C:membrane"/>
    <property type="evidence" value="ECO:0007669"/>
    <property type="project" value="UniProtKB-SubCell"/>
</dbReference>
<comment type="subcellular location">
    <subcellularLocation>
        <location evidence="1">Membrane</location>
        <topology evidence="1">Multi-pass membrane protein</topology>
    </subcellularLocation>
</comment>
<feature type="transmembrane region" description="Helical" evidence="8">
    <location>
        <begin position="115"/>
        <end position="133"/>
    </location>
</feature>
<dbReference type="InterPro" id="IPR047123">
    <property type="entry name" value="MYADM-like"/>
</dbReference>
<evidence type="ECO:0000256" key="7">
    <source>
        <dbReference type="PROSITE-ProRule" id="PRU00581"/>
    </source>
</evidence>
<keyword evidence="2 7" id="KW-0812">Transmembrane</keyword>